<dbReference type="Proteomes" id="UP001525890">
    <property type="component" value="Unassembled WGS sequence"/>
</dbReference>
<accession>A0ABT2MXN2</accession>
<evidence type="ECO:0000313" key="2">
    <source>
        <dbReference type="Proteomes" id="UP001525890"/>
    </source>
</evidence>
<reference evidence="1 2" key="1">
    <citation type="journal article" date="2022" name="Front. Microbiol.">
        <title>High genomic differentiation and limited gene flow indicate recent cryptic speciation within the genus Laspinema (cyanobacteria).</title>
        <authorList>
            <person name="Stanojkovic A."/>
            <person name="Skoupy S."/>
            <person name="Skaloud P."/>
            <person name="Dvorak P."/>
        </authorList>
    </citation>
    <scope>NUCLEOTIDE SEQUENCE [LARGE SCALE GENOMIC DNA]</scope>
    <source>
        <strain evidence="1 2">D2a</strain>
    </source>
</reference>
<name>A0ABT2MXN2_9CYAN</name>
<comment type="caution">
    <text evidence="1">The sequence shown here is derived from an EMBL/GenBank/DDBJ whole genome shotgun (WGS) entry which is preliminary data.</text>
</comment>
<proteinExistence type="predicted"/>
<dbReference type="RefSeq" id="WP_368007691.1">
    <property type="nucleotide sequence ID" value="NZ_JAMXFF010000027.1"/>
</dbReference>
<dbReference type="EMBL" id="JAMXFF010000027">
    <property type="protein sequence ID" value="MCT7968152.1"/>
    <property type="molecule type" value="Genomic_DNA"/>
</dbReference>
<protein>
    <submittedName>
        <fullName evidence="1">Uncharacterized protein</fullName>
    </submittedName>
</protein>
<organism evidence="1 2">
    <name type="scientific">Laspinema palackyanum D2a</name>
    <dbReference type="NCBI Taxonomy" id="2953684"/>
    <lineage>
        <taxon>Bacteria</taxon>
        <taxon>Bacillati</taxon>
        <taxon>Cyanobacteriota</taxon>
        <taxon>Cyanophyceae</taxon>
        <taxon>Oscillatoriophycideae</taxon>
        <taxon>Oscillatoriales</taxon>
        <taxon>Laspinemataceae</taxon>
        <taxon>Laspinema</taxon>
        <taxon>Laspinema palackyanum</taxon>
    </lineage>
</organism>
<gene>
    <name evidence="1" type="ORF">NG799_17710</name>
</gene>
<sequence>MTLKHLPEIIMMVALAIPACFTPAVHSQTVRVFPDNCSRENNQNLVLSSGLGADSRGSDRVQRVQPAGQSAVSETCSGVSSWELKSQTLNQGLAQRKQSKDACYISGRIYGIERQNSRGIYVVVIDPNTDNALARFPAYSNGPTEPNYEFSLMRPGRYLLSVFQDRAGTLVPFRTRPSERLINCSGGSDLEETDFELP</sequence>
<keyword evidence="2" id="KW-1185">Reference proteome</keyword>
<evidence type="ECO:0000313" key="1">
    <source>
        <dbReference type="EMBL" id="MCT7968152.1"/>
    </source>
</evidence>